<dbReference type="InterPro" id="IPR036390">
    <property type="entry name" value="WH_DNA-bd_sf"/>
</dbReference>
<dbReference type="GO" id="GO:0003700">
    <property type="term" value="F:DNA-binding transcription factor activity"/>
    <property type="evidence" value="ECO:0007669"/>
    <property type="project" value="InterPro"/>
</dbReference>
<dbReference type="PROSITE" id="PS50995">
    <property type="entry name" value="HTH_MARR_2"/>
    <property type="match status" value="1"/>
</dbReference>
<dbReference type="Gene3D" id="1.10.10.10">
    <property type="entry name" value="Winged helix-like DNA-binding domain superfamily/Winged helix DNA-binding domain"/>
    <property type="match status" value="1"/>
</dbReference>
<evidence type="ECO:0000313" key="5">
    <source>
        <dbReference type="EMBL" id="PRZ44074.1"/>
    </source>
</evidence>
<dbReference type="PANTHER" id="PTHR42756:SF1">
    <property type="entry name" value="TRANSCRIPTIONAL REPRESSOR OF EMRAB OPERON"/>
    <property type="match status" value="1"/>
</dbReference>
<dbReference type="InterPro" id="IPR036388">
    <property type="entry name" value="WH-like_DNA-bd_sf"/>
</dbReference>
<evidence type="ECO:0000256" key="3">
    <source>
        <dbReference type="ARBA" id="ARBA00023163"/>
    </source>
</evidence>
<dbReference type="RefSeq" id="WP_106347129.1">
    <property type="nucleotide sequence ID" value="NZ_PVUE01000001.1"/>
</dbReference>
<comment type="caution">
    <text evidence="5">The sequence shown here is derived from an EMBL/GenBank/DDBJ whole genome shotgun (WGS) entry which is preliminary data.</text>
</comment>
<feature type="domain" description="HTH marR-type" evidence="4">
    <location>
        <begin position="5"/>
        <end position="139"/>
    </location>
</feature>
<name>A0A2T1A689_9ACTN</name>
<dbReference type="InterPro" id="IPR023187">
    <property type="entry name" value="Tscrpt_reg_MarR-type_CS"/>
</dbReference>
<dbReference type="SMART" id="SM00347">
    <property type="entry name" value="HTH_MARR"/>
    <property type="match status" value="1"/>
</dbReference>
<reference evidence="5 6" key="1">
    <citation type="submission" date="2018-03" db="EMBL/GenBank/DDBJ databases">
        <title>Genomic Encyclopedia of Archaeal and Bacterial Type Strains, Phase II (KMG-II): from individual species to whole genera.</title>
        <authorList>
            <person name="Goeker M."/>
        </authorList>
    </citation>
    <scope>NUCLEOTIDE SEQUENCE [LARGE SCALE GENOMIC DNA]</scope>
    <source>
        <strain evidence="5 6">DSM 100065</strain>
    </source>
</reference>
<dbReference type="AlphaFoldDB" id="A0A2T1A689"/>
<dbReference type="SUPFAM" id="SSF46785">
    <property type="entry name" value="Winged helix' DNA-binding domain"/>
    <property type="match status" value="1"/>
</dbReference>
<dbReference type="GO" id="GO:0003677">
    <property type="term" value="F:DNA binding"/>
    <property type="evidence" value="ECO:0007669"/>
    <property type="project" value="UniProtKB-KW"/>
</dbReference>
<gene>
    <name evidence="5" type="ORF">CLV47_101198</name>
</gene>
<keyword evidence="3" id="KW-0804">Transcription</keyword>
<evidence type="ECO:0000259" key="4">
    <source>
        <dbReference type="PROSITE" id="PS50995"/>
    </source>
</evidence>
<evidence type="ECO:0000256" key="2">
    <source>
        <dbReference type="ARBA" id="ARBA00023125"/>
    </source>
</evidence>
<sequence length="156" mass="17055">MQVSVEEFTTAVLTASRVLVGVSGRSLAEIDGTITPTQFRTLVVLSNNGEINMSTLADALAVNSSTAMRMVDRLITTGLVDRRDSPHNRREVLVRLTPTGARVVRRVTSRRRTEIAKIVAAMPTARRTELIAALRAFTEAAGEPDPRHEVAETMGW</sequence>
<evidence type="ECO:0000313" key="6">
    <source>
        <dbReference type="Proteomes" id="UP000237752"/>
    </source>
</evidence>
<evidence type="ECO:0000256" key="1">
    <source>
        <dbReference type="ARBA" id="ARBA00023015"/>
    </source>
</evidence>
<dbReference type="PANTHER" id="PTHR42756">
    <property type="entry name" value="TRANSCRIPTIONAL REGULATOR, MARR"/>
    <property type="match status" value="1"/>
</dbReference>
<keyword evidence="1" id="KW-0805">Transcription regulation</keyword>
<dbReference type="OrthoDB" id="3573114at2"/>
<accession>A0A2T1A689</accession>
<keyword evidence="6" id="KW-1185">Reference proteome</keyword>
<dbReference type="Proteomes" id="UP000237752">
    <property type="component" value="Unassembled WGS sequence"/>
</dbReference>
<dbReference type="InterPro" id="IPR000835">
    <property type="entry name" value="HTH_MarR-typ"/>
</dbReference>
<keyword evidence="2" id="KW-0238">DNA-binding</keyword>
<protein>
    <submittedName>
        <fullName evidence="5">MarR family transcriptional regulator</fullName>
    </submittedName>
</protein>
<proteinExistence type="predicted"/>
<dbReference type="EMBL" id="PVUE01000001">
    <property type="protein sequence ID" value="PRZ44074.1"/>
    <property type="molecule type" value="Genomic_DNA"/>
</dbReference>
<dbReference type="Pfam" id="PF01047">
    <property type="entry name" value="MarR"/>
    <property type="match status" value="1"/>
</dbReference>
<dbReference type="PROSITE" id="PS01117">
    <property type="entry name" value="HTH_MARR_1"/>
    <property type="match status" value="1"/>
</dbReference>
<organism evidence="5 6">
    <name type="scientific">Antricoccus suffuscus</name>
    <dbReference type="NCBI Taxonomy" id="1629062"/>
    <lineage>
        <taxon>Bacteria</taxon>
        <taxon>Bacillati</taxon>
        <taxon>Actinomycetota</taxon>
        <taxon>Actinomycetes</taxon>
        <taxon>Geodermatophilales</taxon>
        <taxon>Antricoccaceae</taxon>
        <taxon>Antricoccus</taxon>
    </lineage>
</organism>
<dbReference type="PRINTS" id="PR00598">
    <property type="entry name" value="HTHMARR"/>
</dbReference>